<dbReference type="AlphaFoldDB" id="A0A7W4YD11"/>
<comment type="caution">
    <text evidence="4">The sequence shown here is derived from an EMBL/GenBank/DDBJ whole genome shotgun (WGS) entry which is preliminary data.</text>
</comment>
<feature type="transmembrane region" description="Helical" evidence="2">
    <location>
        <begin position="16"/>
        <end position="35"/>
    </location>
</feature>
<accession>A0A7W4YD11</accession>
<dbReference type="EMBL" id="JACHVX010000012">
    <property type="protein sequence ID" value="MBB2925585.1"/>
    <property type="molecule type" value="Genomic_DNA"/>
</dbReference>
<keyword evidence="2" id="KW-1133">Transmembrane helix</keyword>
<feature type="domain" description="DUF8175" evidence="3">
    <location>
        <begin position="59"/>
        <end position="246"/>
    </location>
</feature>
<evidence type="ECO:0000313" key="4">
    <source>
        <dbReference type="EMBL" id="MBB2925585.1"/>
    </source>
</evidence>
<sequence>MSTTDTEPSPWTRPSFITAAIVVAIVVMLGAALAIRALTNDDAEAAPLEPTTSASASAEPSPTSDDGAAGSDASICGLKGVKTTGTVTMAPAAEWAFQGTTAYPTSPQFGPGQTDTSGARFCFQHSPEGALFMAANAVVQASDPATASAWAQEVLAHGQFYDQLLSELGTPSSDSNSRVSIVGFRLLAYDGRTARVDIALRGTFDAQTATVSGVYELVWQSGDWKISSDVQEPLNVAVIPDLAGYVSWGA</sequence>
<reference evidence="4 5" key="1">
    <citation type="submission" date="2020-08" db="EMBL/GenBank/DDBJ databases">
        <title>The Agave Microbiome: Exploring the role of microbial communities in plant adaptations to desert environments.</title>
        <authorList>
            <person name="Partida-Martinez L.P."/>
        </authorList>
    </citation>
    <scope>NUCLEOTIDE SEQUENCE [LARGE SCALE GENOMIC DNA]</scope>
    <source>
        <strain evidence="4 5">RAS26</strain>
    </source>
</reference>
<dbReference type="Pfam" id="PF26526">
    <property type="entry name" value="DUF8175"/>
    <property type="match status" value="1"/>
</dbReference>
<reference evidence="4 5" key="2">
    <citation type="submission" date="2020-08" db="EMBL/GenBank/DDBJ databases">
        <authorList>
            <person name="Partida-Martinez L."/>
            <person name="Huntemann M."/>
            <person name="Clum A."/>
            <person name="Wang J."/>
            <person name="Palaniappan K."/>
            <person name="Ritter S."/>
            <person name="Chen I.-M."/>
            <person name="Stamatis D."/>
            <person name="Reddy T."/>
            <person name="O'Malley R."/>
            <person name="Daum C."/>
            <person name="Shapiro N."/>
            <person name="Ivanova N."/>
            <person name="Kyrpides N."/>
            <person name="Woyke T."/>
        </authorList>
    </citation>
    <scope>NUCLEOTIDE SEQUENCE [LARGE SCALE GENOMIC DNA]</scope>
    <source>
        <strain evidence="4 5">RAS26</strain>
    </source>
</reference>
<evidence type="ECO:0000256" key="2">
    <source>
        <dbReference type="SAM" id="Phobius"/>
    </source>
</evidence>
<organism evidence="4 5">
    <name type="scientific">Cellulomonas cellasea</name>
    <dbReference type="NCBI Taxonomy" id="43670"/>
    <lineage>
        <taxon>Bacteria</taxon>
        <taxon>Bacillati</taxon>
        <taxon>Actinomycetota</taxon>
        <taxon>Actinomycetes</taxon>
        <taxon>Micrococcales</taxon>
        <taxon>Cellulomonadaceae</taxon>
        <taxon>Cellulomonas</taxon>
    </lineage>
</organism>
<evidence type="ECO:0000259" key="3">
    <source>
        <dbReference type="Pfam" id="PF26526"/>
    </source>
</evidence>
<feature type="compositionally biased region" description="Low complexity" evidence="1">
    <location>
        <begin position="47"/>
        <end position="64"/>
    </location>
</feature>
<proteinExistence type="predicted"/>
<dbReference type="InterPro" id="IPR058488">
    <property type="entry name" value="DUF8175"/>
</dbReference>
<evidence type="ECO:0000313" key="5">
    <source>
        <dbReference type="Proteomes" id="UP000518206"/>
    </source>
</evidence>
<gene>
    <name evidence="4" type="ORF">FHR80_004532</name>
</gene>
<keyword evidence="2" id="KW-0472">Membrane</keyword>
<dbReference type="Proteomes" id="UP000518206">
    <property type="component" value="Unassembled WGS sequence"/>
</dbReference>
<dbReference type="RefSeq" id="WP_183298293.1">
    <property type="nucleotide sequence ID" value="NZ_JACHVX010000012.1"/>
</dbReference>
<protein>
    <recommendedName>
        <fullName evidence="3">DUF8175 domain-containing protein</fullName>
    </recommendedName>
</protein>
<name>A0A7W4YD11_9CELL</name>
<feature type="region of interest" description="Disordered" evidence="1">
    <location>
        <begin position="47"/>
        <end position="71"/>
    </location>
</feature>
<evidence type="ECO:0000256" key="1">
    <source>
        <dbReference type="SAM" id="MobiDB-lite"/>
    </source>
</evidence>
<keyword evidence="2" id="KW-0812">Transmembrane</keyword>